<dbReference type="EMBL" id="CH477882">
    <property type="protein sequence ID" value="EAT35391.1"/>
    <property type="molecule type" value="Genomic_DNA"/>
</dbReference>
<reference evidence="1" key="1">
    <citation type="submission" date="2005-10" db="EMBL/GenBank/DDBJ databases">
        <authorList>
            <person name="Loftus B.J."/>
            <person name="Nene V.M."/>
            <person name="Hannick L.I."/>
            <person name="Bidwell S."/>
            <person name="Haas B."/>
            <person name="Amedeo P."/>
            <person name="Orvis J."/>
            <person name="Wortman J.R."/>
            <person name="White O.R."/>
            <person name="Salzberg S."/>
            <person name="Shumway M."/>
            <person name="Koo H."/>
            <person name="Zhao Y."/>
            <person name="Holmes M."/>
            <person name="Miller J."/>
            <person name="Schatz M."/>
            <person name="Pop M."/>
            <person name="Pai G."/>
            <person name="Utterback T."/>
            <person name="Rogers Y.-H."/>
            <person name="Kravitz S."/>
            <person name="Fraser C.M."/>
        </authorList>
    </citation>
    <scope>NUCLEOTIDE SEQUENCE</scope>
    <source>
        <strain evidence="1">Liverpool</strain>
    </source>
</reference>
<evidence type="ECO:0000313" key="1">
    <source>
        <dbReference type="EMBL" id="EAT35391.1"/>
    </source>
</evidence>
<dbReference type="AlphaFoldDB" id="Q16M25"/>
<protein>
    <submittedName>
        <fullName evidence="1">AAEL012445-PA</fullName>
    </submittedName>
</protein>
<dbReference type="HOGENOM" id="CLU_1511827_0_0_1"/>
<dbReference type="PaxDb" id="7159-AAEL012445-PA"/>
<accession>Q16M25</accession>
<dbReference type="Proteomes" id="UP000682892">
    <property type="component" value="Unassembled WGS sequence"/>
</dbReference>
<proteinExistence type="predicted"/>
<name>Q16M25_AEDAE</name>
<gene>
    <name evidence="1" type="ORF">AaeL_AAEL012445</name>
</gene>
<sequence>MFQRFQQLEHLSAECLHAFQHHRIGQILGPLQALVGNFPRFLPLDLIDVAKVDVEHLQLLAVHRQNFGPVVSAEEGSKDDVIHRGNLLQRSRFIGRLVHTIRQQVVITLLAIFAVVVIDVYHPGGQRGGNLDHCTFPRERSSLEDASAHRTGTRLCNLQPLQLSSKATDLLGWAVFFR</sequence>
<evidence type="ECO:0000313" key="2">
    <source>
        <dbReference type="Proteomes" id="UP000682892"/>
    </source>
</evidence>
<reference evidence="1" key="2">
    <citation type="journal article" date="2007" name="Science">
        <title>Genome sequence of Aedes aegypti, a major arbovirus vector.</title>
        <authorList>
            <person name="Nene V."/>
            <person name="Wortman J.R."/>
            <person name="Lawson D."/>
            <person name="Haas B."/>
            <person name="Kodira C."/>
            <person name="Tu Z.J."/>
            <person name="Loftus B."/>
            <person name="Xi Z."/>
            <person name="Megy K."/>
            <person name="Grabherr M."/>
            <person name="Ren Q."/>
            <person name="Zdobnov E.M."/>
            <person name="Lobo N.F."/>
            <person name="Campbell K.S."/>
            <person name="Brown S.E."/>
            <person name="Bonaldo M.F."/>
            <person name="Zhu J."/>
            <person name="Sinkins S.P."/>
            <person name="Hogenkamp D.G."/>
            <person name="Amedeo P."/>
            <person name="Arensburger P."/>
            <person name="Atkinson P.W."/>
            <person name="Bidwell S."/>
            <person name="Biedler J."/>
            <person name="Birney E."/>
            <person name="Bruggner R.V."/>
            <person name="Costas J."/>
            <person name="Coy M.R."/>
            <person name="Crabtree J."/>
            <person name="Crawford M."/>
            <person name="Debruyn B."/>
            <person name="Decaprio D."/>
            <person name="Eiglmeier K."/>
            <person name="Eisenstadt E."/>
            <person name="El-Dorry H."/>
            <person name="Gelbart W.M."/>
            <person name="Gomes S.L."/>
            <person name="Hammond M."/>
            <person name="Hannick L.I."/>
            <person name="Hogan J.R."/>
            <person name="Holmes M.H."/>
            <person name="Jaffe D."/>
            <person name="Johnston J.S."/>
            <person name="Kennedy R.C."/>
            <person name="Koo H."/>
            <person name="Kravitz S."/>
            <person name="Kriventseva E.V."/>
            <person name="Kulp D."/>
            <person name="Labutti K."/>
            <person name="Lee E."/>
            <person name="Li S."/>
            <person name="Lovin D.D."/>
            <person name="Mao C."/>
            <person name="Mauceli E."/>
            <person name="Menck C.F."/>
            <person name="Miller J.R."/>
            <person name="Montgomery P."/>
            <person name="Mori A."/>
            <person name="Nascimento A.L."/>
            <person name="Naveira H.F."/>
            <person name="Nusbaum C."/>
            <person name="O'leary S."/>
            <person name="Orvis J."/>
            <person name="Pertea M."/>
            <person name="Quesneville H."/>
            <person name="Reidenbach K.R."/>
            <person name="Rogers Y.H."/>
            <person name="Roth C.W."/>
            <person name="Schneider J.R."/>
            <person name="Schatz M."/>
            <person name="Shumway M."/>
            <person name="Stanke M."/>
            <person name="Stinson E.O."/>
            <person name="Tubio J.M."/>
            <person name="Vanzee J.P."/>
            <person name="Verjovski-Almeida S."/>
            <person name="Werner D."/>
            <person name="White O."/>
            <person name="Wyder S."/>
            <person name="Zeng Q."/>
            <person name="Zhao Q."/>
            <person name="Zhao Y."/>
            <person name="Hill C.A."/>
            <person name="Raikhel A.S."/>
            <person name="Soares M.B."/>
            <person name="Knudson D.L."/>
            <person name="Lee N.H."/>
            <person name="Galagan J."/>
            <person name="Salzberg S.L."/>
            <person name="Paulsen I.T."/>
            <person name="Dimopoulos G."/>
            <person name="Collins F.H."/>
            <person name="Birren B."/>
            <person name="Fraser-Liggett C.M."/>
            <person name="Severson D.W."/>
        </authorList>
    </citation>
    <scope>NUCLEOTIDE SEQUENCE [LARGE SCALE GENOMIC DNA]</scope>
    <source>
        <strain evidence="1">Liverpool</strain>
    </source>
</reference>
<reference evidence="1" key="3">
    <citation type="submission" date="2012-09" db="EMBL/GenBank/DDBJ databases">
        <authorList>
            <consortium name="VectorBase"/>
        </authorList>
    </citation>
    <scope>NUCLEOTIDE SEQUENCE</scope>
    <source>
        <strain evidence="1">Liverpool</strain>
    </source>
</reference>
<organism evidence="1 2">
    <name type="scientific">Aedes aegypti</name>
    <name type="common">Yellowfever mosquito</name>
    <name type="synonym">Culex aegypti</name>
    <dbReference type="NCBI Taxonomy" id="7159"/>
    <lineage>
        <taxon>Eukaryota</taxon>
        <taxon>Metazoa</taxon>
        <taxon>Ecdysozoa</taxon>
        <taxon>Arthropoda</taxon>
        <taxon>Hexapoda</taxon>
        <taxon>Insecta</taxon>
        <taxon>Pterygota</taxon>
        <taxon>Neoptera</taxon>
        <taxon>Endopterygota</taxon>
        <taxon>Diptera</taxon>
        <taxon>Nematocera</taxon>
        <taxon>Culicoidea</taxon>
        <taxon>Culicidae</taxon>
        <taxon>Culicinae</taxon>
        <taxon>Aedini</taxon>
        <taxon>Aedes</taxon>
        <taxon>Stegomyia</taxon>
    </lineage>
</organism>